<dbReference type="RefSeq" id="WP_109605650.1">
    <property type="nucleotide sequence ID" value="NZ_QGGI01000016.1"/>
</dbReference>
<dbReference type="SMART" id="SM00345">
    <property type="entry name" value="HTH_GNTR"/>
    <property type="match status" value="1"/>
</dbReference>
<dbReference type="InterPro" id="IPR036390">
    <property type="entry name" value="WH_DNA-bd_sf"/>
</dbReference>
<dbReference type="InterPro" id="IPR011663">
    <property type="entry name" value="UTRA"/>
</dbReference>
<dbReference type="PANTHER" id="PTHR44846">
    <property type="entry name" value="MANNOSYL-D-GLYCERATE TRANSPORT/METABOLISM SYSTEM REPRESSOR MNGR-RELATED"/>
    <property type="match status" value="1"/>
</dbReference>
<proteinExistence type="predicted"/>
<dbReference type="InterPro" id="IPR050679">
    <property type="entry name" value="Bact_HTH_transcr_reg"/>
</dbReference>
<dbReference type="Pfam" id="PF00392">
    <property type="entry name" value="GntR"/>
    <property type="match status" value="1"/>
</dbReference>
<evidence type="ECO:0000256" key="1">
    <source>
        <dbReference type="ARBA" id="ARBA00023015"/>
    </source>
</evidence>
<protein>
    <submittedName>
        <fullName evidence="5">GntR family transcriptional regulator</fullName>
    </submittedName>
</protein>
<keyword evidence="3" id="KW-0804">Transcription</keyword>
<dbReference type="PANTHER" id="PTHR44846:SF17">
    <property type="entry name" value="GNTR-FAMILY TRANSCRIPTIONAL REGULATOR"/>
    <property type="match status" value="1"/>
</dbReference>
<dbReference type="PROSITE" id="PS50949">
    <property type="entry name" value="HTH_GNTR"/>
    <property type="match status" value="1"/>
</dbReference>
<evidence type="ECO:0000259" key="4">
    <source>
        <dbReference type="PROSITE" id="PS50949"/>
    </source>
</evidence>
<dbReference type="InterPro" id="IPR036388">
    <property type="entry name" value="WH-like_DNA-bd_sf"/>
</dbReference>
<keyword evidence="6" id="KW-1185">Reference proteome</keyword>
<dbReference type="EMBL" id="QGGI01000016">
    <property type="protein sequence ID" value="PWJ89025.1"/>
    <property type="molecule type" value="Genomic_DNA"/>
</dbReference>
<dbReference type="GO" id="GO:0045892">
    <property type="term" value="P:negative regulation of DNA-templated transcription"/>
    <property type="evidence" value="ECO:0007669"/>
    <property type="project" value="TreeGrafter"/>
</dbReference>
<dbReference type="InterPro" id="IPR000524">
    <property type="entry name" value="Tscrpt_reg_HTH_GntR"/>
</dbReference>
<gene>
    <name evidence="5" type="ORF">C7380_11638</name>
</gene>
<dbReference type="SUPFAM" id="SSF64288">
    <property type="entry name" value="Chorismate lyase-like"/>
    <property type="match status" value="1"/>
</dbReference>
<feature type="domain" description="HTH gntR-type" evidence="4">
    <location>
        <begin position="12"/>
        <end position="79"/>
    </location>
</feature>
<dbReference type="Gene3D" id="1.10.10.10">
    <property type="entry name" value="Winged helix-like DNA-binding domain superfamily/Winged helix DNA-binding domain"/>
    <property type="match status" value="1"/>
</dbReference>
<dbReference type="CDD" id="cd07377">
    <property type="entry name" value="WHTH_GntR"/>
    <property type="match status" value="1"/>
</dbReference>
<sequence>MSDEIKKINDGRSVVSKTYEELLKYINNPERTSDKLPSEIKLSKQLNVSRTALRDALKKLELEGYISRKRKMGTFINCNKYKLQGGLEKLRSITDFIKSSGMRPGTIFSKYSTDYADGNISEKLDLKKDSKVSIIERVRTADENPFCYEISFVPLVYFNQEDYESFSGSLLSYLTEKKEFKVDHAITYLNPYSSDDLISEKLAIKNNHLIMYIEQIHYSFDNKPIWYSRAFYRNDMIRFSLMRKL</sequence>
<dbReference type="AlphaFoldDB" id="A0AA45HHX4"/>
<dbReference type="Gene3D" id="3.40.1410.10">
    <property type="entry name" value="Chorismate lyase-like"/>
    <property type="match status" value="1"/>
</dbReference>
<evidence type="ECO:0000256" key="3">
    <source>
        <dbReference type="ARBA" id="ARBA00023163"/>
    </source>
</evidence>
<accession>A0AA45HHX4</accession>
<dbReference type="InterPro" id="IPR028978">
    <property type="entry name" value="Chorismate_lyase_/UTRA_dom_sf"/>
</dbReference>
<comment type="caution">
    <text evidence="5">The sequence shown here is derived from an EMBL/GenBank/DDBJ whole genome shotgun (WGS) entry which is preliminary data.</text>
</comment>
<evidence type="ECO:0000256" key="2">
    <source>
        <dbReference type="ARBA" id="ARBA00023125"/>
    </source>
</evidence>
<evidence type="ECO:0000313" key="5">
    <source>
        <dbReference type="EMBL" id="PWJ89025.1"/>
    </source>
</evidence>
<organism evidence="5 6">
    <name type="scientific">Oceanotoga teriensis</name>
    <dbReference type="NCBI Taxonomy" id="515440"/>
    <lineage>
        <taxon>Bacteria</taxon>
        <taxon>Thermotogati</taxon>
        <taxon>Thermotogota</taxon>
        <taxon>Thermotogae</taxon>
        <taxon>Petrotogales</taxon>
        <taxon>Petrotogaceae</taxon>
        <taxon>Oceanotoga</taxon>
    </lineage>
</organism>
<dbReference type="GO" id="GO:0003677">
    <property type="term" value="F:DNA binding"/>
    <property type="evidence" value="ECO:0007669"/>
    <property type="project" value="UniProtKB-KW"/>
</dbReference>
<dbReference type="PRINTS" id="PR00035">
    <property type="entry name" value="HTHGNTR"/>
</dbReference>
<keyword evidence="2" id="KW-0238">DNA-binding</keyword>
<name>A0AA45HHX4_9BACT</name>
<evidence type="ECO:0000313" key="6">
    <source>
        <dbReference type="Proteomes" id="UP000245921"/>
    </source>
</evidence>
<keyword evidence="1" id="KW-0805">Transcription regulation</keyword>
<dbReference type="GO" id="GO:0003700">
    <property type="term" value="F:DNA-binding transcription factor activity"/>
    <property type="evidence" value="ECO:0007669"/>
    <property type="project" value="InterPro"/>
</dbReference>
<reference evidence="5 6" key="1">
    <citation type="submission" date="2018-05" db="EMBL/GenBank/DDBJ databases">
        <title>Genomic Encyclopedia of Type Strains, Phase IV (KMG-IV): sequencing the most valuable type-strain genomes for metagenomic binning, comparative biology and taxonomic classification.</title>
        <authorList>
            <person name="Goeker M."/>
        </authorList>
    </citation>
    <scope>NUCLEOTIDE SEQUENCE [LARGE SCALE GENOMIC DNA]</scope>
    <source>
        <strain evidence="5 6">DSM 24906</strain>
    </source>
</reference>
<dbReference type="SMART" id="SM00866">
    <property type="entry name" value="UTRA"/>
    <property type="match status" value="1"/>
</dbReference>
<dbReference type="Pfam" id="PF07702">
    <property type="entry name" value="UTRA"/>
    <property type="match status" value="1"/>
</dbReference>
<dbReference type="Proteomes" id="UP000245921">
    <property type="component" value="Unassembled WGS sequence"/>
</dbReference>
<dbReference type="SUPFAM" id="SSF46785">
    <property type="entry name" value="Winged helix' DNA-binding domain"/>
    <property type="match status" value="1"/>
</dbReference>